<evidence type="ECO:0000259" key="2">
    <source>
        <dbReference type="Pfam" id="PF01571"/>
    </source>
</evidence>
<dbReference type="PANTHER" id="PTHR43757:SF2">
    <property type="entry name" value="AMINOMETHYLTRANSFERASE, MITOCHONDRIAL"/>
    <property type="match status" value="1"/>
</dbReference>
<feature type="binding site" evidence="1">
    <location>
        <position position="200"/>
    </location>
    <ligand>
        <name>substrate</name>
    </ligand>
</feature>
<evidence type="ECO:0000259" key="3">
    <source>
        <dbReference type="Pfam" id="PF08669"/>
    </source>
</evidence>
<dbReference type="Proteomes" id="UP000577697">
    <property type="component" value="Unassembled WGS sequence"/>
</dbReference>
<dbReference type="InterPro" id="IPR013977">
    <property type="entry name" value="GcvT_C"/>
</dbReference>
<evidence type="ECO:0000256" key="1">
    <source>
        <dbReference type="PIRSR" id="PIRSR006487-1"/>
    </source>
</evidence>
<name>A0AAC8YRM3_AMIAI</name>
<keyword evidence="5" id="KW-0808">Transferase</keyword>
<dbReference type="InterPro" id="IPR028896">
    <property type="entry name" value="GcvT/YgfZ/DmdA"/>
</dbReference>
<dbReference type="PANTHER" id="PTHR43757">
    <property type="entry name" value="AMINOMETHYLTRANSFERASE"/>
    <property type="match status" value="1"/>
</dbReference>
<dbReference type="Pfam" id="PF01571">
    <property type="entry name" value="GCV_T"/>
    <property type="match status" value="1"/>
</dbReference>
<dbReference type="EMBL" id="CP015005">
    <property type="protein sequence ID" value="AMS43001.1"/>
    <property type="molecule type" value="Genomic_DNA"/>
</dbReference>
<dbReference type="AlphaFoldDB" id="A0AAC8YRM3"/>
<feature type="domain" description="GCVT N-terminal" evidence="2">
    <location>
        <begin position="21"/>
        <end position="250"/>
    </location>
</feature>
<gene>
    <name evidence="4" type="ORF">AA2016_4084</name>
    <name evidence="5" type="ORF">FHS67_001155</name>
</gene>
<organism evidence="4 6">
    <name type="scientific">Aminobacter aminovorans</name>
    <name type="common">Chelatobacter heintzii</name>
    <dbReference type="NCBI Taxonomy" id="83263"/>
    <lineage>
        <taxon>Bacteria</taxon>
        <taxon>Pseudomonadati</taxon>
        <taxon>Pseudomonadota</taxon>
        <taxon>Alphaproteobacteria</taxon>
        <taxon>Hyphomicrobiales</taxon>
        <taxon>Phyllobacteriaceae</taxon>
        <taxon>Aminobacter</taxon>
    </lineage>
</organism>
<dbReference type="Pfam" id="PF08669">
    <property type="entry name" value="GCV_T_C"/>
    <property type="match status" value="1"/>
</dbReference>
<dbReference type="KEGG" id="aak:AA2016_4084"/>
<dbReference type="SUPFAM" id="SSF103025">
    <property type="entry name" value="Folate-binding domain"/>
    <property type="match status" value="1"/>
</dbReference>
<feature type="domain" description="Aminomethyltransferase C-terminal" evidence="3">
    <location>
        <begin position="330"/>
        <end position="404"/>
    </location>
</feature>
<evidence type="ECO:0000313" key="4">
    <source>
        <dbReference type="EMBL" id="AMS43001.1"/>
    </source>
</evidence>
<reference evidence="5 7" key="2">
    <citation type="submission" date="2020-08" db="EMBL/GenBank/DDBJ databases">
        <title>Genomic Encyclopedia of Type Strains, Phase IV (KMG-IV): sequencing the most valuable type-strain genomes for metagenomic binning, comparative biology and taxonomic classification.</title>
        <authorList>
            <person name="Goeker M."/>
        </authorList>
    </citation>
    <scope>NUCLEOTIDE SEQUENCE [LARGE SCALE GENOMIC DNA]</scope>
    <source>
        <strain evidence="5 7">DSM 10368</strain>
    </source>
</reference>
<dbReference type="Proteomes" id="UP000075755">
    <property type="component" value="Chromosome"/>
</dbReference>
<dbReference type="PIRSF" id="PIRSF006487">
    <property type="entry name" value="GcvT"/>
    <property type="match status" value="1"/>
</dbReference>
<dbReference type="EC" id="2.1.2.10" evidence="5"/>
<dbReference type="Gene3D" id="3.30.1360.120">
    <property type="entry name" value="Probable tRNA modification gtpase trme, domain 1"/>
    <property type="match status" value="1"/>
</dbReference>
<dbReference type="SUPFAM" id="SSF101790">
    <property type="entry name" value="Aminomethyltransferase beta-barrel domain"/>
    <property type="match status" value="1"/>
</dbReference>
<evidence type="ECO:0000313" key="5">
    <source>
        <dbReference type="EMBL" id="MBB3704852.1"/>
    </source>
</evidence>
<dbReference type="RefSeq" id="WP_067963059.1">
    <property type="nucleotide sequence ID" value="NZ_CP015005.1"/>
</dbReference>
<accession>A0AAC8YRM3</accession>
<dbReference type="InterPro" id="IPR006222">
    <property type="entry name" value="GCVT_N"/>
</dbReference>
<dbReference type="InterPro" id="IPR027266">
    <property type="entry name" value="TrmE/GcvT-like"/>
</dbReference>
<keyword evidence="7" id="KW-1185">Reference proteome</keyword>
<dbReference type="InterPro" id="IPR029043">
    <property type="entry name" value="GcvT/YgfZ_C"/>
</dbReference>
<sequence length="412" mass="44276">MQDKAELAGNGTPFHAATSAEMRTTWWYQWDKYIVPDVYTSMPQELAAIRNAVAMIDMSPLPKMELRGPDAHRLVDRLMTRDMTRLAVDHVMYAPWCNRDGLLVGDGLVFRLADDWFIVSGETSHAWFASQAGGLQVTIRNASDDYGILSLQGPRAFDLMQAATGRDWSGLKFSQIGRAAIAGHDILVARQGFTGELGFELWVPRAAGAAVWQELQAVGQPFGVLPAGEYAVDVARIEAGLILVSADYNGAGPDPRTARVDVTDELNITPIEAGLGRLIDFGSDFVGKQALQAAAAEPGRRFVGLHYDASAIVTAAAENSACGTALSRVYWGSMPIFHKGTSHAGKPVGRASSLAFSPTLKRAISFAFLPAELSSPGTVVDVELKDDEGAAIGRVTATVVSLPFIEIRRSKG</sequence>
<evidence type="ECO:0000313" key="6">
    <source>
        <dbReference type="Proteomes" id="UP000075755"/>
    </source>
</evidence>
<reference evidence="4 6" key="1">
    <citation type="submission" date="2016-03" db="EMBL/GenBank/DDBJ databases">
        <title>Complete genome of Aminobacter aminovorans KCTC 2477.</title>
        <authorList>
            <person name="Kim K.M."/>
        </authorList>
    </citation>
    <scope>NUCLEOTIDE SEQUENCE [LARGE SCALE GENOMIC DNA]</scope>
    <source>
        <strain evidence="4 6">KCTC 2477</strain>
    </source>
</reference>
<evidence type="ECO:0000313" key="7">
    <source>
        <dbReference type="Proteomes" id="UP000577697"/>
    </source>
</evidence>
<protein>
    <submittedName>
        <fullName evidence="4 5">Aminomethyltransferase</fullName>
        <ecNumber evidence="5">2.1.2.10</ecNumber>
    </submittedName>
</protein>
<dbReference type="GO" id="GO:0004047">
    <property type="term" value="F:aminomethyltransferase activity"/>
    <property type="evidence" value="ECO:0007669"/>
    <property type="project" value="UniProtKB-EC"/>
</dbReference>
<proteinExistence type="predicted"/>
<dbReference type="EMBL" id="JACICB010000003">
    <property type="protein sequence ID" value="MBB3704852.1"/>
    <property type="molecule type" value="Genomic_DNA"/>
</dbReference>